<feature type="domain" description="Glucose-methanol-choline oxidoreductase N-terminal" evidence="4">
    <location>
        <begin position="271"/>
        <end position="285"/>
    </location>
</feature>
<protein>
    <recommendedName>
        <fullName evidence="3 4">Glucose-methanol-choline oxidoreductase N-terminal domain-containing protein</fullName>
    </recommendedName>
</protein>
<dbReference type="InterPro" id="IPR036188">
    <property type="entry name" value="FAD/NAD-bd_sf"/>
</dbReference>
<dbReference type="AlphaFoldDB" id="A0A0L0C6C2"/>
<dbReference type="PANTHER" id="PTHR11552:SF208">
    <property type="entry name" value="RE36204P-RELATED"/>
    <property type="match status" value="1"/>
</dbReference>
<feature type="domain" description="Glucose-methanol-choline oxidoreductase N-terminal" evidence="4">
    <location>
        <begin position="873"/>
        <end position="887"/>
    </location>
</feature>
<dbReference type="Gene3D" id="3.30.560.10">
    <property type="entry name" value="Glucose Oxidase, domain 3"/>
    <property type="match status" value="2"/>
</dbReference>
<dbReference type="InterPro" id="IPR012132">
    <property type="entry name" value="GMC_OxRdtase"/>
</dbReference>
<evidence type="ECO:0000256" key="1">
    <source>
        <dbReference type="ARBA" id="ARBA00010790"/>
    </source>
</evidence>
<dbReference type="Pfam" id="PF05199">
    <property type="entry name" value="GMC_oxred_C"/>
    <property type="match status" value="2"/>
</dbReference>
<dbReference type="EMBL" id="JRES01000943">
    <property type="protein sequence ID" value="KNC26969.1"/>
    <property type="molecule type" value="Genomic_DNA"/>
</dbReference>
<dbReference type="SUPFAM" id="SSF51905">
    <property type="entry name" value="FAD/NAD(P)-binding domain"/>
    <property type="match status" value="2"/>
</dbReference>
<dbReference type="OMA" id="MPFNTID"/>
<keyword evidence="2" id="KW-0274">FAD</keyword>
<accession>A0A0L0C6C2</accession>
<dbReference type="GO" id="GO:0050660">
    <property type="term" value="F:flavin adenine dinucleotide binding"/>
    <property type="evidence" value="ECO:0007669"/>
    <property type="project" value="InterPro"/>
</dbReference>
<comment type="similarity">
    <text evidence="1 2">Belongs to the GMC oxidoreductase family.</text>
</comment>
<dbReference type="PROSITE" id="PS51257">
    <property type="entry name" value="PROKAR_LIPOPROTEIN"/>
    <property type="match status" value="1"/>
</dbReference>
<dbReference type="InterPro" id="IPR000172">
    <property type="entry name" value="GMC_OxRdtase_N"/>
</dbReference>
<dbReference type="PANTHER" id="PTHR11552">
    <property type="entry name" value="GLUCOSE-METHANOL-CHOLINE GMC OXIDOREDUCTASE"/>
    <property type="match status" value="1"/>
</dbReference>
<keyword evidence="2" id="KW-0285">Flavoprotein</keyword>
<name>A0A0L0C6C2_LUCCU</name>
<evidence type="ECO:0000313" key="5">
    <source>
        <dbReference type="EMBL" id="KNC26969.1"/>
    </source>
</evidence>
<comment type="caution">
    <text evidence="5">The sequence shown here is derived from an EMBL/GenBank/DDBJ whole genome shotgun (WGS) entry which is preliminary data.</text>
</comment>
<dbReference type="PROSITE" id="PS00623">
    <property type="entry name" value="GMC_OXRED_1"/>
    <property type="match status" value="1"/>
</dbReference>
<dbReference type="OrthoDB" id="269227at2759"/>
<evidence type="ECO:0000259" key="4">
    <source>
        <dbReference type="PROSITE" id="PS00624"/>
    </source>
</evidence>
<evidence type="ECO:0000259" key="3">
    <source>
        <dbReference type="PROSITE" id="PS00623"/>
    </source>
</evidence>
<sequence length="1183" mass="132662">MFTKHFTVPRNNEVYDFIVVGGGTAGCVLANRLSENPNWRVALIEAGGVENVLNQVPALAGYMQATYANWNYRSVPQKRACFGMYNNECFQPRGRILGGSSSINFMIYNRGNRRDFDGWSQAGNYGWSYKEVLPYFLKSESANLEGLEYTPYHNRSGPLSVDYVQMRTDIAHAFVRGAKEIGLKQTDYNGESQMGVSYVQTNTRYGRRHSAYKAFIEPIMFKRNNLKIFTFSRVIRVLIDSNSKTAYGIEFLYRRQRYIFKARKEVILSAGAFNSPQLLMLSGIGPADNLGNLGIKILKELPVGLRMYEHVTHFGPTFIVNTTNQALFPSRMTAKDVLGFLAGRPDTRLSMLPGVEALAFLKVPGSKLPIDWPDVEIIFASASLASDDGTALKKGGNIKQIVYDRLYRPLEKSKQDHFTVIIMPFHPKSVGRVWLRNTNPLQAAMIDPNYFEQPEDIEYILQGIKAAIRIAETPAMKSIGTEILNITVPGCESFNFGSDDYWRCSIRTLTYTLHHQVATCRMGPLSDPTAVVSPELRVHGIGKLRVVDVGIIPLPLTAHTNAAAFMIAEKGGMEGFLTLGTYASYAYQTLLDGLQLGLTNFQQELLRPSIPRNNEVFDFIVVGAGTAGSVVANRLSENPNWRVALIEAGGTENIFNLLPVLCGYMQVTNAIWNYRTVPQKRACFGMYNNECLHPRGKIMGGTSSINFMIYNRGNRRDFDSWAEAGNYGWSYKDVLPYFLKSEMANLEGLEFTPYHNQSGPLSVEYVQYRTQIVHAFIEGAQQAGHSYTDYNGESQLGVSYVQANTRGGRRHSAYRAFIEPIMFKRPNLKIFTFSRVTKVLIDPSTKVAYGIEFIYRKKLYTFKARKEVILSAGSFNSPQILMLSGVGPQDNLSRLGIKILQELPVGVRMYEHASHFGPTFLVNTTDQALFTTRFRLTDVLGFLAGRPDTRLSTLTGVEALTFLKVPGSTLPKDWPDCEIIFASGSLASDDGTALKIGANIKDEIYDRVYRPLMQRQQDHYTVLIMPFHPRSVGRVWLKNKNPLQWPMIDANYFDDPRDVEVMLEGIKAAIRIAQTPAMQRIGTRLLDTPIPGCESYKFASDDYWRCSIRTMTYTLHHQVATCRMGPATDPTAVVSPELKVHGIRKLRVVDGGIIPFPPTAHTNAPTFMIGEKAADMIRAAWGD</sequence>
<organism evidence="5 6">
    <name type="scientific">Lucilia cuprina</name>
    <name type="common">Green bottle fly</name>
    <name type="synonym">Australian sheep blowfly</name>
    <dbReference type="NCBI Taxonomy" id="7375"/>
    <lineage>
        <taxon>Eukaryota</taxon>
        <taxon>Metazoa</taxon>
        <taxon>Ecdysozoa</taxon>
        <taxon>Arthropoda</taxon>
        <taxon>Hexapoda</taxon>
        <taxon>Insecta</taxon>
        <taxon>Pterygota</taxon>
        <taxon>Neoptera</taxon>
        <taxon>Endopterygota</taxon>
        <taxon>Diptera</taxon>
        <taxon>Brachycera</taxon>
        <taxon>Muscomorpha</taxon>
        <taxon>Oestroidea</taxon>
        <taxon>Calliphoridae</taxon>
        <taxon>Luciliinae</taxon>
        <taxon>Lucilia</taxon>
    </lineage>
</organism>
<dbReference type="STRING" id="7375.A0A0L0C6C2"/>
<gene>
    <name evidence="5" type="ORF">FF38_09258</name>
</gene>
<dbReference type="SUPFAM" id="SSF54373">
    <property type="entry name" value="FAD-linked reductases, C-terminal domain"/>
    <property type="match status" value="2"/>
</dbReference>
<evidence type="ECO:0000256" key="2">
    <source>
        <dbReference type="RuleBase" id="RU003968"/>
    </source>
</evidence>
<dbReference type="GO" id="GO:0016614">
    <property type="term" value="F:oxidoreductase activity, acting on CH-OH group of donors"/>
    <property type="evidence" value="ECO:0007669"/>
    <property type="project" value="InterPro"/>
</dbReference>
<dbReference type="Gene3D" id="3.50.50.60">
    <property type="entry name" value="FAD/NAD(P)-binding domain"/>
    <property type="match status" value="2"/>
</dbReference>
<reference evidence="5 6" key="1">
    <citation type="journal article" date="2015" name="Nat. Commun.">
        <title>Lucilia cuprina genome unlocks parasitic fly biology to underpin future interventions.</title>
        <authorList>
            <person name="Anstead C.A."/>
            <person name="Korhonen P.K."/>
            <person name="Young N.D."/>
            <person name="Hall R.S."/>
            <person name="Jex A.R."/>
            <person name="Murali S.C."/>
            <person name="Hughes D.S."/>
            <person name="Lee S.F."/>
            <person name="Perry T."/>
            <person name="Stroehlein A.J."/>
            <person name="Ansell B.R."/>
            <person name="Breugelmans B."/>
            <person name="Hofmann A."/>
            <person name="Qu J."/>
            <person name="Dugan S."/>
            <person name="Lee S.L."/>
            <person name="Chao H."/>
            <person name="Dinh H."/>
            <person name="Han Y."/>
            <person name="Doddapaneni H.V."/>
            <person name="Worley K.C."/>
            <person name="Muzny D.M."/>
            <person name="Ioannidis P."/>
            <person name="Waterhouse R.M."/>
            <person name="Zdobnov E.M."/>
            <person name="James P.J."/>
            <person name="Bagnall N.H."/>
            <person name="Kotze A.C."/>
            <person name="Gibbs R.A."/>
            <person name="Richards S."/>
            <person name="Batterham P."/>
            <person name="Gasser R.B."/>
        </authorList>
    </citation>
    <scope>NUCLEOTIDE SEQUENCE [LARGE SCALE GENOMIC DNA]</scope>
    <source>
        <strain evidence="5 6">LS</strain>
        <tissue evidence="5">Full body</tissue>
    </source>
</reference>
<dbReference type="PROSITE" id="PS00624">
    <property type="entry name" value="GMC_OXRED_2"/>
    <property type="match status" value="2"/>
</dbReference>
<feature type="domain" description="Glucose-methanol-choline oxidoreductase N-terminal" evidence="3">
    <location>
        <begin position="94"/>
        <end position="117"/>
    </location>
</feature>
<dbReference type="InterPro" id="IPR007867">
    <property type="entry name" value="GMC_OxRtase_C"/>
</dbReference>
<evidence type="ECO:0000313" key="6">
    <source>
        <dbReference type="Proteomes" id="UP000037069"/>
    </source>
</evidence>
<proteinExistence type="inferred from homology"/>
<keyword evidence="6" id="KW-1185">Reference proteome</keyword>
<dbReference type="Pfam" id="PF00732">
    <property type="entry name" value="GMC_oxred_N"/>
    <property type="match status" value="2"/>
</dbReference>
<dbReference type="Proteomes" id="UP000037069">
    <property type="component" value="Unassembled WGS sequence"/>
</dbReference>